<reference evidence="1 2" key="1">
    <citation type="submission" date="2018-07" db="EMBL/GenBank/DDBJ databases">
        <title>Dyella monticola sp. nov. and Dyella psychrodurans sp. nov. isolated from monsoon evergreen broad-leaved forest soil of Dinghu Mountain, China.</title>
        <authorList>
            <person name="Gao Z."/>
            <person name="Qiu L."/>
        </authorList>
    </citation>
    <scope>NUCLEOTIDE SEQUENCE [LARGE SCALE GENOMIC DNA]</scope>
    <source>
        <strain evidence="1 2">4MSK11</strain>
    </source>
</reference>
<dbReference type="Proteomes" id="UP000255334">
    <property type="component" value="Unassembled WGS sequence"/>
</dbReference>
<protein>
    <submittedName>
        <fullName evidence="1">DUF4265 domain-containing protein</fullName>
    </submittedName>
</protein>
<name>A0A370X789_9GAMM</name>
<accession>A0A370X789</accession>
<keyword evidence="2" id="KW-1185">Reference proteome</keyword>
<dbReference type="RefSeq" id="WP_115477866.1">
    <property type="nucleotide sequence ID" value="NZ_QRBF01000003.1"/>
</dbReference>
<dbReference type="OrthoDB" id="8617673at2"/>
<sequence>MSHDATAKVLFRVPDDDGDATVETLWATPLGNDRYKLCNSPFFAYGVSWEDIVLAPYDAQEGFPTFQAVIEKSGNRTIRIIFDSPASPGNASHEILHELVALGCSYEGAKPTYIAINIPPDVALEQVRSYLVEKKAQWEHADPSYASLFPDET</sequence>
<proteinExistence type="predicted"/>
<comment type="caution">
    <text evidence="1">The sequence shown here is derived from an EMBL/GenBank/DDBJ whole genome shotgun (WGS) entry which is preliminary data.</text>
</comment>
<evidence type="ECO:0000313" key="1">
    <source>
        <dbReference type="EMBL" id="RDS84065.1"/>
    </source>
</evidence>
<dbReference type="InterPro" id="IPR025361">
    <property type="entry name" value="DUF4265"/>
</dbReference>
<gene>
    <name evidence="1" type="ORF">DWU99_09870</name>
</gene>
<evidence type="ECO:0000313" key="2">
    <source>
        <dbReference type="Proteomes" id="UP000255334"/>
    </source>
</evidence>
<dbReference type="AlphaFoldDB" id="A0A370X789"/>
<organism evidence="1 2">
    <name type="scientific">Dyella psychrodurans</name>
    <dbReference type="NCBI Taxonomy" id="1927960"/>
    <lineage>
        <taxon>Bacteria</taxon>
        <taxon>Pseudomonadati</taxon>
        <taxon>Pseudomonadota</taxon>
        <taxon>Gammaproteobacteria</taxon>
        <taxon>Lysobacterales</taxon>
        <taxon>Rhodanobacteraceae</taxon>
        <taxon>Dyella</taxon>
    </lineage>
</organism>
<dbReference type="Pfam" id="PF14085">
    <property type="entry name" value="DUF4265"/>
    <property type="match status" value="1"/>
</dbReference>
<dbReference type="EMBL" id="QRBF01000003">
    <property type="protein sequence ID" value="RDS84065.1"/>
    <property type="molecule type" value="Genomic_DNA"/>
</dbReference>